<accession>A0A554LCF3</accession>
<evidence type="ECO:0000313" key="1">
    <source>
        <dbReference type="EMBL" id="TSC90576.1"/>
    </source>
</evidence>
<comment type="caution">
    <text evidence="1">The sequence shown here is derived from an EMBL/GenBank/DDBJ whole genome shotgun (WGS) entry which is preliminary data.</text>
</comment>
<gene>
    <name evidence="1" type="ORF">CEN92_448</name>
</gene>
<dbReference type="Proteomes" id="UP000318296">
    <property type="component" value="Unassembled WGS sequence"/>
</dbReference>
<protein>
    <submittedName>
        <fullName evidence="1">Uncharacterized protein</fullName>
    </submittedName>
</protein>
<organism evidence="1 2">
    <name type="scientific">Candidatus Berkelbacteria bacterium Licking1014_96</name>
    <dbReference type="NCBI Taxonomy" id="2017149"/>
    <lineage>
        <taxon>Bacteria</taxon>
        <taxon>Candidatus Berkelbacteria</taxon>
    </lineage>
</organism>
<evidence type="ECO:0000313" key="2">
    <source>
        <dbReference type="Proteomes" id="UP000318296"/>
    </source>
</evidence>
<proteinExistence type="predicted"/>
<sequence length="109" mass="13234">MTTFHQDLTPKRWFKMSIFEQMANVGSEVFRTISWRERDKNLSEKAFWRALELIDLTVDDPKNKKRLKEILRAREALCDFFVGDNQYHSTTESWNKYFYSFNYAARLHK</sequence>
<name>A0A554LCF3_9BACT</name>
<dbReference type="EMBL" id="VMGH01000077">
    <property type="protein sequence ID" value="TSC90576.1"/>
    <property type="molecule type" value="Genomic_DNA"/>
</dbReference>
<reference evidence="1 2" key="1">
    <citation type="submission" date="2017-07" db="EMBL/GenBank/DDBJ databases">
        <title>Mechanisms for carbon and nitrogen cycling indicate functional differentiation within the Candidate Phyla Radiation.</title>
        <authorList>
            <person name="Danczak R.E."/>
            <person name="Johnston M.D."/>
            <person name="Kenah C."/>
            <person name="Slattery M."/>
            <person name="Wrighton K.C."/>
            <person name="Wilkins M.J."/>
        </authorList>
    </citation>
    <scope>NUCLEOTIDE SEQUENCE [LARGE SCALE GENOMIC DNA]</scope>
    <source>
        <strain evidence="1">Licking1014_96</strain>
    </source>
</reference>
<dbReference type="AlphaFoldDB" id="A0A554LCF3"/>